<feature type="compositionally biased region" description="Basic and acidic residues" evidence="1">
    <location>
        <begin position="170"/>
        <end position="207"/>
    </location>
</feature>
<feature type="region of interest" description="Disordered" evidence="1">
    <location>
        <begin position="107"/>
        <end position="270"/>
    </location>
</feature>
<evidence type="ECO:0000313" key="2">
    <source>
        <dbReference type="EMBL" id="EEH61044.1"/>
    </source>
</evidence>
<feature type="region of interest" description="Disordered" evidence="1">
    <location>
        <begin position="1"/>
        <end position="90"/>
    </location>
</feature>
<evidence type="ECO:0000256" key="1">
    <source>
        <dbReference type="SAM" id="MobiDB-lite"/>
    </source>
</evidence>
<accession>C1MJ89</accession>
<dbReference type="KEGG" id="mpp:MICPUCDRAFT_50853"/>
<feature type="compositionally biased region" description="Basic and acidic residues" evidence="1">
    <location>
        <begin position="111"/>
        <end position="120"/>
    </location>
</feature>
<feature type="compositionally biased region" description="Basic and acidic residues" evidence="1">
    <location>
        <begin position="10"/>
        <end position="23"/>
    </location>
</feature>
<name>C1MJ89_MICPC</name>
<sequence length="270" mass="30316">MAPSNTTPWWERKNADAQSRDGGGDACSIRSSETVRGARRDRSPRGIPPSSISSARSLGRPLDARPTPLAPRRPLIPRPQYSCRTAPDDNGIMRRKCERIVKKFRMCPGRAPEEIENSREETEEDPKGGLFGGGWSTSREWSSETRGGGAGGPTPELPFPFSLFFELDDDSSRPNAEEEARRRRGGGDAREDLLRKNLDELGEELARRGRRRGDPPPPRESGSRSFLGDREFRDRHDERTLLDYLLGTKPSKRSERQPSYDDAKRGSREA</sequence>
<feature type="compositionally biased region" description="Pro residues" evidence="1">
    <location>
        <begin position="68"/>
        <end position="77"/>
    </location>
</feature>
<dbReference type="EMBL" id="GG663735">
    <property type="protein sequence ID" value="EEH61044.1"/>
    <property type="molecule type" value="Genomic_DNA"/>
</dbReference>
<dbReference type="RefSeq" id="XP_003055792.1">
    <property type="nucleotide sequence ID" value="XM_003055746.1"/>
</dbReference>
<dbReference type="Proteomes" id="UP000001876">
    <property type="component" value="Unassembled WGS sequence"/>
</dbReference>
<feature type="compositionally biased region" description="Basic and acidic residues" evidence="1">
    <location>
        <begin position="227"/>
        <end position="241"/>
    </location>
</feature>
<proteinExistence type="predicted"/>
<feature type="compositionally biased region" description="Low complexity" evidence="1">
    <location>
        <begin position="48"/>
        <end position="67"/>
    </location>
</feature>
<evidence type="ECO:0000313" key="3">
    <source>
        <dbReference type="Proteomes" id="UP000001876"/>
    </source>
</evidence>
<keyword evidence="3" id="KW-1185">Reference proteome</keyword>
<organism evidence="3">
    <name type="scientific">Micromonas pusilla (strain CCMP1545)</name>
    <name type="common">Picoplanktonic green alga</name>
    <dbReference type="NCBI Taxonomy" id="564608"/>
    <lineage>
        <taxon>Eukaryota</taxon>
        <taxon>Viridiplantae</taxon>
        <taxon>Chlorophyta</taxon>
        <taxon>Mamiellophyceae</taxon>
        <taxon>Mamiellales</taxon>
        <taxon>Mamiellaceae</taxon>
        <taxon>Micromonas</taxon>
    </lineage>
</organism>
<reference evidence="2 3" key="1">
    <citation type="journal article" date="2009" name="Science">
        <title>Green evolution and dynamic adaptations revealed by genomes of the marine picoeukaryotes Micromonas.</title>
        <authorList>
            <person name="Worden A.Z."/>
            <person name="Lee J.H."/>
            <person name="Mock T."/>
            <person name="Rouze P."/>
            <person name="Simmons M.P."/>
            <person name="Aerts A.L."/>
            <person name="Allen A.E."/>
            <person name="Cuvelier M.L."/>
            <person name="Derelle E."/>
            <person name="Everett M.V."/>
            <person name="Foulon E."/>
            <person name="Grimwood J."/>
            <person name="Gundlach H."/>
            <person name="Henrissat B."/>
            <person name="Napoli C."/>
            <person name="McDonald S.M."/>
            <person name="Parker M.S."/>
            <person name="Rombauts S."/>
            <person name="Salamov A."/>
            <person name="Von Dassow P."/>
            <person name="Badger J.H."/>
            <person name="Coutinho P.M."/>
            <person name="Demir E."/>
            <person name="Dubchak I."/>
            <person name="Gentemann C."/>
            <person name="Eikrem W."/>
            <person name="Gready J.E."/>
            <person name="John U."/>
            <person name="Lanier W."/>
            <person name="Lindquist E.A."/>
            <person name="Lucas S."/>
            <person name="Mayer K.F."/>
            <person name="Moreau H."/>
            <person name="Not F."/>
            <person name="Otillar R."/>
            <person name="Panaud O."/>
            <person name="Pangilinan J."/>
            <person name="Paulsen I."/>
            <person name="Piegu B."/>
            <person name="Poliakov A."/>
            <person name="Robbens S."/>
            <person name="Schmutz J."/>
            <person name="Toulza E."/>
            <person name="Wyss T."/>
            <person name="Zelensky A."/>
            <person name="Zhou K."/>
            <person name="Armbrust E.V."/>
            <person name="Bhattacharya D."/>
            <person name="Goodenough U.W."/>
            <person name="Van de Peer Y."/>
            <person name="Grigoriev I.V."/>
        </authorList>
    </citation>
    <scope>NUCLEOTIDE SEQUENCE [LARGE SCALE GENOMIC DNA]</scope>
    <source>
        <strain evidence="2 3">CCMP1545</strain>
    </source>
</reference>
<dbReference type="GeneID" id="9680462"/>
<dbReference type="AlphaFoldDB" id="C1MJ89"/>
<protein>
    <submittedName>
        <fullName evidence="2">Predicted protein</fullName>
    </submittedName>
</protein>
<feature type="compositionally biased region" description="Basic and acidic residues" evidence="1">
    <location>
        <begin position="252"/>
        <end position="270"/>
    </location>
</feature>
<gene>
    <name evidence="2" type="ORF">MICPUCDRAFT_50853</name>
</gene>